<dbReference type="InterPro" id="IPR036678">
    <property type="entry name" value="MutS_con_dom_sf"/>
</dbReference>
<dbReference type="InterPro" id="IPR027417">
    <property type="entry name" value="P-loop_NTPase"/>
</dbReference>
<dbReference type="Gene3D" id="3.40.50.300">
    <property type="entry name" value="P-loop containing nucleotide triphosphate hydrolases"/>
    <property type="match status" value="1"/>
</dbReference>
<accession>A0A8J1U8F5</accession>
<evidence type="ECO:0000313" key="9">
    <source>
        <dbReference type="EMBL" id="CAH1773939.1"/>
    </source>
</evidence>
<evidence type="ECO:0000256" key="1">
    <source>
        <dbReference type="ARBA" id="ARBA00006271"/>
    </source>
</evidence>
<dbReference type="SUPFAM" id="SSF55271">
    <property type="entry name" value="DNA repair protein MutS, domain I"/>
    <property type="match status" value="1"/>
</dbReference>
<protein>
    <recommendedName>
        <fullName evidence="6">DNA mismatch repair protein</fullName>
    </recommendedName>
</protein>
<dbReference type="Proteomes" id="UP000749559">
    <property type="component" value="Unassembled WGS sequence"/>
</dbReference>
<comment type="function">
    <text evidence="6 7">Component of the post-replicative DNA mismatch repair system (MMR).</text>
</comment>
<dbReference type="SMART" id="SM00533">
    <property type="entry name" value="MUTSd"/>
    <property type="match status" value="1"/>
</dbReference>
<dbReference type="GO" id="GO:0005524">
    <property type="term" value="F:ATP binding"/>
    <property type="evidence" value="ECO:0007669"/>
    <property type="project" value="UniProtKB-UniRule"/>
</dbReference>
<dbReference type="PROSITE" id="PS00486">
    <property type="entry name" value="DNA_MISMATCH_REPAIR_2"/>
    <property type="match status" value="1"/>
</dbReference>
<feature type="region of interest" description="Disordered" evidence="8">
    <location>
        <begin position="196"/>
        <end position="359"/>
    </location>
</feature>
<dbReference type="FunFam" id="1.10.1420.10:FF:000005">
    <property type="entry name" value="DNA mismatch repair protein"/>
    <property type="match status" value="1"/>
</dbReference>
<dbReference type="InterPro" id="IPR007696">
    <property type="entry name" value="DNA_mismatch_repair_MutS_core"/>
</dbReference>
<dbReference type="CDD" id="cd05837">
    <property type="entry name" value="PWWP_MSH6"/>
    <property type="match status" value="1"/>
</dbReference>
<dbReference type="SUPFAM" id="SSF48334">
    <property type="entry name" value="DNA repair protein MutS, domain III"/>
    <property type="match status" value="1"/>
</dbReference>
<dbReference type="PROSITE" id="PS50812">
    <property type="entry name" value="PWWP"/>
    <property type="match status" value="1"/>
</dbReference>
<evidence type="ECO:0000256" key="3">
    <source>
        <dbReference type="ARBA" id="ARBA00022763"/>
    </source>
</evidence>
<dbReference type="PANTHER" id="PTHR11361:SF148">
    <property type="entry name" value="DNA MISMATCH REPAIR PROTEIN MSH6"/>
    <property type="match status" value="1"/>
</dbReference>
<feature type="compositionally biased region" description="Acidic residues" evidence="8">
    <location>
        <begin position="251"/>
        <end position="260"/>
    </location>
</feature>
<dbReference type="Pfam" id="PF00488">
    <property type="entry name" value="MutS_V"/>
    <property type="match status" value="1"/>
</dbReference>
<feature type="compositionally biased region" description="Polar residues" evidence="8">
    <location>
        <begin position="308"/>
        <end position="324"/>
    </location>
</feature>
<dbReference type="OrthoDB" id="10252754at2759"/>
<organism evidence="9 10">
    <name type="scientific">Owenia fusiformis</name>
    <name type="common">Polychaete worm</name>
    <dbReference type="NCBI Taxonomy" id="6347"/>
    <lineage>
        <taxon>Eukaryota</taxon>
        <taxon>Metazoa</taxon>
        <taxon>Spiralia</taxon>
        <taxon>Lophotrochozoa</taxon>
        <taxon>Annelida</taxon>
        <taxon>Polychaeta</taxon>
        <taxon>Sedentaria</taxon>
        <taxon>Canalipalpata</taxon>
        <taxon>Sabellida</taxon>
        <taxon>Oweniida</taxon>
        <taxon>Oweniidae</taxon>
        <taxon>Owenia</taxon>
    </lineage>
</organism>
<dbReference type="GO" id="GO:0032301">
    <property type="term" value="C:MutSalpha complex"/>
    <property type="evidence" value="ECO:0007669"/>
    <property type="project" value="TreeGrafter"/>
</dbReference>
<feature type="compositionally biased region" description="Low complexity" evidence="8">
    <location>
        <begin position="332"/>
        <end position="354"/>
    </location>
</feature>
<dbReference type="FunFam" id="3.40.1170.10:FF:000002">
    <property type="entry name" value="DNA mismatch repair protein"/>
    <property type="match status" value="1"/>
</dbReference>
<dbReference type="InterPro" id="IPR000432">
    <property type="entry name" value="DNA_mismatch_repair_MutS_C"/>
</dbReference>
<dbReference type="GO" id="GO:0140664">
    <property type="term" value="F:ATP-dependent DNA damage sensor activity"/>
    <property type="evidence" value="ECO:0007669"/>
    <property type="project" value="InterPro"/>
</dbReference>
<dbReference type="NCBIfam" id="NF003810">
    <property type="entry name" value="PRK05399.1"/>
    <property type="match status" value="1"/>
</dbReference>
<keyword evidence="6 7" id="KW-0234">DNA repair</keyword>
<evidence type="ECO:0000313" key="10">
    <source>
        <dbReference type="Proteomes" id="UP000749559"/>
    </source>
</evidence>
<dbReference type="InterPro" id="IPR017261">
    <property type="entry name" value="DNA_mismatch_repair_MutS/MSH"/>
</dbReference>
<keyword evidence="2 6" id="KW-0547">Nucleotide-binding</keyword>
<dbReference type="GO" id="GO:0030983">
    <property type="term" value="F:mismatched DNA binding"/>
    <property type="evidence" value="ECO:0007669"/>
    <property type="project" value="UniProtKB-UniRule"/>
</dbReference>
<dbReference type="InterPro" id="IPR007695">
    <property type="entry name" value="DNA_mismatch_repair_MutS-lik_N"/>
</dbReference>
<dbReference type="Gene3D" id="2.30.30.140">
    <property type="match status" value="1"/>
</dbReference>
<dbReference type="Pfam" id="PF05192">
    <property type="entry name" value="MutS_III"/>
    <property type="match status" value="1"/>
</dbReference>
<keyword evidence="3 6" id="KW-0227">DNA damage</keyword>
<feature type="compositionally biased region" description="Basic residues" evidence="8">
    <location>
        <begin position="225"/>
        <end position="246"/>
    </location>
</feature>
<dbReference type="InterPro" id="IPR007860">
    <property type="entry name" value="DNA_mmatch_repair_MutS_con_dom"/>
</dbReference>
<keyword evidence="10" id="KW-1185">Reference proteome</keyword>
<dbReference type="Gene3D" id="3.40.1170.10">
    <property type="entry name" value="DNA repair protein MutS, domain I"/>
    <property type="match status" value="1"/>
</dbReference>
<feature type="compositionally biased region" description="Acidic residues" evidence="8">
    <location>
        <begin position="269"/>
        <end position="291"/>
    </location>
</feature>
<dbReference type="SUPFAM" id="SSF53150">
    <property type="entry name" value="DNA repair protein MutS, domain II"/>
    <property type="match status" value="1"/>
</dbReference>
<dbReference type="InterPro" id="IPR016151">
    <property type="entry name" value="DNA_mismatch_repair_MutS_N"/>
</dbReference>
<dbReference type="GO" id="GO:0006298">
    <property type="term" value="P:mismatch repair"/>
    <property type="evidence" value="ECO:0007669"/>
    <property type="project" value="InterPro"/>
</dbReference>
<dbReference type="Gene3D" id="1.10.1420.10">
    <property type="match status" value="2"/>
</dbReference>
<evidence type="ECO:0000256" key="8">
    <source>
        <dbReference type="SAM" id="MobiDB-lite"/>
    </source>
</evidence>
<evidence type="ECO:0000256" key="2">
    <source>
        <dbReference type="ARBA" id="ARBA00022741"/>
    </source>
</evidence>
<evidence type="ECO:0000256" key="7">
    <source>
        <dbReference type="RuleBase" id="RU003756"/>
    </source>
</evidence>
<dbReference type="SMART" id="SM00534">
    <property type="entry name" value="MUTSac"/>
    <property type="match status" value="1"/>
</dbReference>
<keyword evidence="4 6" id="KW-0067">ATP-binding</keyword>
<proteinExistence type="inferred from homology"/>
<feature type="compositionally biased region" description="Polar residues" evidence="8">
    <location>
        <begin position="17"/>
        <end position="36"/>
    </location>
</feature>
<keyword evidence="5 6" id="KW-0238">DNA-binding</keyword>
<name>A0A8J1U8F5_OWEFU</name>
<evidence type="ECO:0000256" key="5">
    <source>
        <dbReference type="ARBA" id="ARBA00023125"/>
    </source>
</evidence>
<dbReference type="Pfam" id="PF05188">
    <property type="entry name" value="MutS_II"/>
    <property type="match status" value="1"/>
</dbReference>
<dbReference type="FunFam" id="1.10.1420.10:FF:000006">
    <property type="entry name" value="DNA mismatch repair protein"/>
    <property type="match status" value="1"/>
</dbReference>
<dbReference type="FunFam" id="3.40.50.300:FF:000645">
    <property type="entry name" value="DNA mismatch repair protein"/>
    <property type="match status" value="1"/>
</dbReference>
<feature type="region of interest" description="Disordered" evidence="8">
    <location>
        <begin position="16"/>
        <end position="61"/>
    </location>
</feature>
<gene>
    <name evidence="9" type="ORF">OFUS_LOCUS1467</name>
</gene>
<dbReference type="InterPro" id="IPR036187">
    <property type="entry name" value="DNA_mismatch_repair_MutS_sf"/>
</dbReference>
<dbReference type="Pfam" id="PF05190">
    <property type="entry name" value="MutS_IV"/>
    <property type="match status" value="1"/>
</dbReference>
<comment type="caution">
    <text evidence="9">The sequence shown here is derived from an EMBL/GenBank/DDBJ whole genome shotgun (WGS) entry which is preliminary data.</text>
</comment>
<sequence length="1395" mass="156680">MPKVNTLFSYFKKVPTPSKTENISGDNKSNVLNAKNSNDDLIKENNPVPAGKTPKDDGSETSEFKECDIVWGKLDGYPWWPALVCKSPSGKYYKLGKKPEVHLQFFDDPISRAWLKTRFVDKFLGSDDHSFQRGGKYHTYDAKCQKFAAEADKAMSMSHEDRMMLVMELESSSEEDEPVHCEKMDFNADIFDDEVGEEEEGNNSKENHQLDSSSTSDKVKSPKSTPKKTPKKKNGRPMRSTAKKRKVVIESGDEESGDEYNPDKTAPESSDDESSGVDENISDIESLDEAESPVKESRKRKRGKDNVAKNSSDAPPTASKSQAALASFSAESSTPSTPKTPATPSIAKTPSTPSVMKTPTVCHEATKSRLSAFSAPDSVSSPSRPGVEEQVYTHFTLDFLKPDKIKDAEKRLKSHPDYDPRTLHIPERFLNDCTPGHRQWWDIKAKLFDTVLFFKVGKFYELYHMDAVTGVNELGLIYMKGAYAHSGFPEIAYGRYSETLVQKGYKVARVEQTENPDMMNERCKNSTRKITKFDKVVKREVCAVTTPGTKTYSFLDGDASNADNAYLMAICEKTQSGLAGETSVFGVCFVDTTVGRFHVGQFEDDRHCSRLRTILAHHTPTELLIERGEVSSKVQQVFNSCLTGVPRETLNSNSQFWDSTKTLKYLSEGEFFKDDKTREFSWPETLKNMISEADSLGQTASAEYDLAIRSLGAITWYLQHCLMDHAVLSMKNFTQYIPVDSGPNAVSKPVEKKKFTNKQKMVLDGITLSNLDVMDTRGNQEGTLLQRLDHCVTPFGKRLFQQWLCAPLCNPEGINDRLDAVEDLWGVSDVTADVTDSLKKLPDLERLLSKIHTLGSLKRSKDHPDARAIMYEDVTYSKRKIEDFVSALTGFKVACDIMEKFKSHNTSFKSKLLQQTVSFASDDSVPLGRFPDLRKDLAATDRAFDHTKAKQSGVIKPLPGCNPDYDQAIEHINSIEEELDDYLKQQRKRLKCNTLVYWGKGKNRCQIEVPDSLRDRVPDDFELQSQKKGCRRYRTTEIEDLLKQLERTELDKERALTDTMRLLFWHFDKKYKDWEAAVQCLATLDVLLNISRYSQSADGAMCRPELILPDDATTSFLEIRDARHPCVSRTFSGGDYIPNDTVIGIRDENAMKTEGEDQSHSSVVIVTGPNMGGKSTLMRQVGLVVIMAQLGCYVPAEKCKLTPVDRVFTRLGASDRIMSGESTFFVELSETSAILQHVTPHSLVLMDELGRGTATYDGTAIACAVVQELSQNVKCRTLFSTHYHSLVEEFSHDPNVRTGHMACMVENEDENDPSQETITFLYKFIGGACPKSYGFNAARLADLPNEIILRGQKKAIEFEESIEKLKLFRSIVNLTKDSLGTLQKLQTSIPIITQT</sequence>
<dbReference type="Pfam" id="PF00855">
    <property type="entry name" value="PWWP"/>
    <property type="match status" value="1"/>
</dbReference>
<dbReference type="PIRSF" id="PIRSF037677">
    <property type="entry name" value="DNA_mis_repair_Msh6"/>
    <property type="match status" value="1"/>
</dbReference>
<dbReference type="InterPro" id="IPR007861">
    <property type="entry name" value="DNA_mismatch_repair_MutS_clamp"/>
</dbReference>
<dbReference type="InterPro" id="IPR000313">
    <property type="entry name" value="PWWP_dom"/>
</dbReference>
<dbReference type="SUPFAM" id="SSF52540">
    <property type="entry name" value="P-loop containing nucleoside triphosphate hydrolases"/>
    <property type="match status" value="1"/>
</dbReference>
<reference evidence="9" key="1">
    <citation type="submission" date="2022-03" db="EMBL/GenBank/DDBJ databases">
        <authorList>
            <person name="Martin C."/>
        </authorList>
    </citation>
    <scope>NUCLEOTIDE SEQUENCE</scope>
</reference>
<dbReference type="EMBL" id="CAIIXF020000001">
    <property type="protein sequence ID" value="CAH1773939.1"/>
    <property type="molecule type" value="Genomic_DNA"/>
</dbReference>
<dbReference type="Pfam" id="PF01624">
    <property type="entry name" value="MutS_I"/>
    <property type="match status" value="1"/>
</dbReference>
<comment type="similarity">
    <text evidence="1 6 7">Belongs to the DNA mismatch repair MutS family.</text>
</comment>
<dbReference type="PANTHER" id="PTHR11361">
    <property type="entry name" value="DNA MISMATCH REPAIR PROTEIN MUTS FAMILY MEMBER"/>
    <property type="match status" value="1"/>
</dbReference>
<evidence type="ECO:0000256" key="6">
    <source>
        <dbReference type="PIRNR" id="PIRNR037677"/>
    </source>
</evidence>
<dbReference type="Gene3D" id="3.30.420.110">
    <property type="entry name" value="MutS, connector domain"/>
    <property type="match status" value="1"/>
</dbReference>
<dbReference type="SMART" id="SM00293">
    <property type="entry name" value="PWWP"/>
    <property type="match status" value="1"/>
</dbReference>
<dbReference type="SUPFAM" id="SSF63748">
    <property type="entry name" value="Tudor/PWWP/MBT"/>
    <property type="match status" value="1"/>
</dbReference>
<evidence type="ECO:0000256" key="4">
    <source>
        <dbReference type="ARBA" id="ARBA00022840"/>
    </source>
</evidence>
<dbReference type="InterPro" id="IPR045076">
    <property type="entry name" value="MutS"/>
</dbReference>